<dbReference type="PROSITE" id="PS00197">
    <property type="entry name" value="2FE2S_FER_1"/>
    <property type="match status" value="1"/>
</dbReference>
<dbReference type="GO" id="GO:0020037">
    <property type="term" value="F:heme binding"/>
    <property type="evidence" value="ECO:0007669"/>
    <property type="project" value="InterPro"/>
</dbReference>
<evidence type="ECO:0000256" key="1">
    <source>
        <dbReference type="ARBA" id="ARBA00001924"/>
    </source>
</evidence>
<keyword evidence="6" id="KW-0001">2Fe-2S</keyword>
<accession>A0A8R1Y5V1</accession>
<dbReference type="GO" id="GO:0051537">
    <property type="term" value="F:2 iron, 2 sulfur cluster binding"/>
    <property type="evidence" value="ECO:0007669"/>
    <property type="project" value="UniProtKB-KW"/>
</dbReference>
<dbReference type="SUPFAM" id="SSF54292">
    <property type="entry name" value="2Fe-2S ferredoxin-like"/>
    <property type="match status" value="1"/>
</dbReference>
<evidence type="ECO:0000256" key="12">
    <source>
        <dbReference type="ARBA" id="ARBA00034078"/>
    </source>
</evidence>
<dbReference type="InterPro" id="IPR008274">
    <property type="entry name" value="AldOxase/xan_DH_MoCoBD1"/>
</dbReference>
<dbReference type="Pfam" id="PF20256">
    <property type="entry name" value="MoCoBD_2"/>
    <property type="match status" value="1"/>
</dbReference>
<dbReference type="GO" id="GO:0071949">
    <property type="term" value="F:FAD binding"/>
    <property type="evidence" value="ECO:0007669"/>
    <property type="project" value="InterPro"/>
</dbReference>
<dbReference type="PANTHER" id="PTHR11908:SF139">
    <property type="entry name" value="XANTHINE DEHYDROGENASE-RELATED"/>
    <property type="match status" value="1"/>
</dbReference>
<dbReference type="FunFam" id="3.10.20.30:FF:000015">
    <property type="entry name" value="Aldehyde oxidase 1"/>
    <property type="match status" value="1"/>
</dbReference>
<keyword evidence="9 13" id="KW-0408">Iron</keyword>
<dbReference type="Pfam" id="PF00067">
    <property type="entry name" value="p450"/>
    <property type="match status" value="1"/>
</dbReference>
<comment type="cofactor">
    <cofactor evidence="1">
        <name>Mo-molybdopterin</name>
        <dbReference type="ChEBI" id="CHEBI:71302"/>
    </cofactor>
</comment>
<comment type="cofactor">
    <cofactor evidence="12">
        <name>[2Fe-2S] cluster</name>
        <dbReference type="ChEBI" id="CHEBI:190135"/>
    </cofactor>
</comment>
<dbReference type="InterPro" id="IPR036396">
    <property type="entry name" value="Cyt_P450_sf"/>
</dbReference>
<dbReference type="InterPro" id="IPR016169">
    <property type="entry name" value="FAD-bd_PCMH_sub2"/>
</dbReference>
<dbReference type="InterPro" id="IPR037165">
    <property type="entry name" value="AldOxase/xan_DH_Mopterin-bd_sf"/>
</dbReference>
<dbReference type="Gene3D" id="3.30.43.10">
    <property type="entry name" value="Uridine Diphospho-n-acetylenolpyruvylglucosamine Reductase, domain 2"/>
    <property type="match status" value="1"/>
</dbReference>
<dbReference type="CDD" id="cd00207">
    <property type="entry name" value="fer2"/>
    <property type="match status" value="1"/>
</dbReference>
<comment type="cofactor">
    <cofactor evidence="2">
        <name>FAD</name>
        <dbReference type="ChEBI" id="CHEBI:57692"/>
    </cofactor>
</comment>
<dbReference type="GO" id="GO:0005506">
    <property type="term" value="F:iron ion binding"/>
    <property type="evidence" value="ECO:0007669"/>
    <property type="project" value="InterPro"/>
</dbReference>
<dbReference type="PRINTS" id="PR00385">
    <property type="entry name" value="P450"/>
</dbReference>
<evidence type="ECO:0000256" key="13">
    <source>
        <dbReference type="PIRSR" id="PIRSR602401-1"/>
    </source>
</evidence>
<dbReference type="Gene3D" id="3.90.1170.50">
    <property type="entry name" value="Aldehyde oxidase/xanthine dehydrogenase, a/b hammerhead"/>
    <property type="match status" value="1"/>
</dbReference>
<dbReference type="Pfam" id="PF01799">
    <property type="entry name" value="Fer2_2"/>
    <property type="match status" value="1"/>
</dbReference>
<dbReference type="Gene3D" id="1.10.630.10">
    <property type="entry name" value="Cytochrome P450"/>
    <property type="match status" value="1"/>
</dbReference>
<dbReference type="InterPro" id="IPR016166">
    <property type="entry name" value="FAD-bd_PCMH"/>
</dbReference>
<dbReference type="GO" id="GO:0004497">
    <property type="term" value="F:monooxygenase activity"/>
    <property type="evidence" value="ECO:0007669"/>
    <property type="project" value="UniProtKB-KW"/>
</dbReference>
<dbReference type="Proteomes" id="UP000005239">
    <property type="component" value="Unassembled WGS sequence"/>
</dbReference>
<evidence type="ECO:0000256" key="9">
    <source>
        <dbReference type="ARBA" id="ARBA00023004"/>
    </source>
</evidence>
<dbReference type="InterPro" id="IPR036318">
    <property type="entry name" value="FAD-bd_PCMH-like_sf"/>
</dbReference>
<dbReference type="EnsemblMetazoa" id="PPA04148.1">
    <property type="protein sequence ID" value="PPA04148.1"/>
    <property type="gene ID" value="WBGene00093702"/>
</dbReference>
<keyword evidence="8" id="KW-0560">Oxidoreductase</keyword>
<evidence type="ECO:0000256" key="7">
    <source>
        <dbReference type="ARBA" id="ARBA00022723"/>
    </source>
</evidence>
<dbReference type="Gene3D" id="3.30.465.10">
    <property type="match status" value="1"/>
</dbReference>
<dbReference type="FunFam" id="3.30.365.10:FF:000001">
    <property type="entry name" value="Xanthine dehydrogenase oxidase"/>
    <property type="match status" value="1"/>
</dbReference>
<dbReference type="SUPFAM" id="SSF48264">
    <property type="entry name" value="Cytochrome P450"/>
    <property type="match status" value="1"/>
</dbReference>
<dbReference type="Gene3D" id="1.10.150.120">
    <property type="entry name" value="[2Fe-2S]-binding domain"/>
    <property type="match status" value="1"/>
</dbReference>
<feature type="binding site" description="axial binding residue" evidence="13">
    <location>
        <position position="1748"/>
    </location>
    <ligand>
        <name>heme</name>
        <dbReference type="ChEBI" id="CHEBI:30413"/>
    </ligand>
    <ligandPart>
        <name>Fe</name>
        <dbReference type="ChEBI" id="CHEBI:18248"/>
    </ligandPart>
</feature>
<keyword evidence="13" id="KW-0349">Heme</keyword>
<dbReference type="PROSITE" id="PS51387">
    <property type="entry name" value="FAD_PCMH"/>
    <property type="match status" value="1"/>
</dbReference>
<keyword evidence="7 13" id="KW-0479">Metal-binding</keyword>
<dbReference type="CDD" id="cd20628">
    <property type="entry name" value="CYP4"/>
    <property type="match status" value="1"/>
</dbReference>
<dbReference type="InterPro" id="IPR036010">
    <property type="entry name" value="2Fe-2S_ferredoxin-like_sf"/>
</dbReference>
<evidence type="ECO:0000313" key="14">
    <source>
        <dbReference type="EnsemblMetazoa" id="PPA04148.1"/>
    </source>
</evidence>
<reference evidence="14" key="2">
    <citation type="submission" date="2022-06" db="UniProtKB">
        <authorList>
            <consortium name="EnsemblMetazoa"/>
        </authorList>
    </citation>
    <scope>IDENTIFICATION</scope>
    <source>
        <strain evidence="14">PS312</strain>
    </source>
</reference>
<dbReference type="Gene3D" id="3.30.365.10">
    <property type="entry name" value="Aldehyde oxidase/xanthine dehydrogenase, molybdopterin binding domain"/>
    <property type="match status" value="4"/>
</dbReference>
<dbReference type="PROSITE" id="PS00086">
    <property type="entry name" value="CYTOCHROME_P450"/>
    <property type="match status" value="1"/>
</dbReference>
<name>A0A2A6CJU3_PRIPA</name>
<evidence type="ECO:0000256" key="11">
    <source>
        <dbReference type="ARBA" id="ARBA00023033"/>
    </source>
</evidence>
<dbReference type="InterPro" id="IPR002346">
    <property type="entry name" value="Mopterin_DH_FAD-bd"/>
</dbReference>
<dbReference type="FunFam" id="3.30.365.10:FF:000002">
    <property type="entry name" value="Xanthine dehydrogenase oxidase"/>
    <property type="match status" value="1"/>
</dbReference>
<dbReference type="Gene3D" id="3.10.20.30">
    <property type="match status" value="1"/>
</dbReference>
<dbReference type="InterPro" id="IPR001128">
    <property type="entry name" value="Cyt_P450"/>
</dbReference>
<dbReference type="InterPro" id="IPR012675">
    <property type="entry name" value="Beta-grasp_dom_sf"/>
</dbReference>
<dbReference type="InterPro" id="IPR036856">
    <property type="entry name" value="Ald_Oxase/Xan_DH_a/b_sf"/>
</dbReference>
<dbReference type="SUPFAM" id="SSF56003">
    <property type="entry name" value="Molybdenum cofactor-binding domain"/>
    <property type="match status" value="1"/>
</dbReference>
<dbReference type="PRINTS" id="PR00463">
    <property type="entry name" value="EP450I"/>
</dbReference>
<proteinExistence type="inferred from homology"/>
<evidence type="ECO:0000313" key="15">
    <source>
        <dbReference type="Proteomes" id="UP000005239"/>
    </source>
</evidence>
<protein>
    <submittedName>
        <fullName evidence="14">Cytochrome P450</fullName>
    </submittedName>
</protein>
<keyword evidence="5" id="KW-0500">Molybdenum</keyword>
<dbReference type="Pfam" id="PF00111">
    <property type="entry name" value="Fer2"/>
    <property type="match status" value="1"/>
</dbReference>
<dbReference type="SUPFAM" id="SSF47741">
    <property type="entry name" value="CO dehydrogenase ISP C-domain like"/>
    <property type="match status" value="1"/>
</dbReference>
<evidence type="ECO:0000256" key="4">
    <source>
        <dbReference type="ARBA" id="ARBA00010617"/>
    </source>
</evidence>
<comment type="cofactor">
    <cofactor evidence="13">
        <name>heme</name>
        <dbReference type="ChEBI" id="CHEBI:30413"/>
    </cofactor>
</comment>
<evidence type="ECO:0000256" key="3">
    <source>
        <dbReference type="ARBA" id="ARBA00006849"/>
    </source>
</evidence>
<dbReference type="PANTHER" id="PTHR11908">
    <property type="entry name" value="XANTHINE DEHYDROGENASE"/>
    <property type="match status" value="1"/>
</dbReference>
<sequence>MANSTITFFVNGNEVRVQNPDPELTLSTFLRYKLNLTGTKLGCEEGTCGACTVAIARWNALEKRARFVSANACIVPLYLVDGALVLTVEGIGSQKRLHPIQERLSSGNATQCGFCSPGFVMAAYALLRNNPTPTADEIRAALVGNLCRCTGYRPILEALESFANPSGGCCMGGQGGCPCKESTKENSVPDKEPLLICGLVNYEQMRKFDESSEIIFPPKLIMQHRQQSFVLKGKRVTLYRPTSLEALSATFKSLVTVDRFVSTGIKMRLDHSMNPSPTANAVWLSIQHIHELKNVVVSDGIIHIGSGLTISEFVVAIRAHCKSEQYVSTIDELFAKYSSDQVKNTVSWSGALSSALPTSDLCTLFLALNWRIRLLNLSTSEYRTLTADQFLSGSYGRKTAMESVEIITALLVPSVPKLGIAAFKHGKRLGADDSVLNAAASYDEATGSCRIVVGAFQRPLILDKSSACASFLIAKLRNGECPSDSIASAIDADFEQFSVENEFDYKKRIAKAALTDMLSVLAGTVQEGGLSITRNALEPLQLFKGSDPSISPVGRPLRHAAADRHTTGEAEYVDDIRIHELKHAALVLSTEAHARIISIDPSSALAVEGVLAYVDAKDIPPGGKLRPSLSPLLMVQDDTPVFADGVVEMIGQPIGCIVADDVETARRAAQLVNVEYEKLPAILTMEDAIVAQSYLLPKPMQFGKSQEEVDKALKAAPILLEGELEIGGQEHLCMETQSSIVVPQENDEWTLYTSTQNPSDAQYLCANLLGIPVCNIVVKVKRLGGGFGGKATGDHIARAPAIVAANKLRKPVSCVLHRYDDMITTGKRHPALFKYRVGIDDDGRLLTVHVVQYIQAGYSMDHSVLIAIMIQYADACYRVPAMRAECWALKTHTCSNTGFRGFGRPQTFFFMETVMAEVAQRVGKTLNEVKKLNLFNEGDRALCGSTIRNYCLPKCWQELERFSDFDKLYKECEEFNKTSRRIKRGVAISGTVQGLTSHWFEMGNAHVQIMLDGTVRVNVGHVEMGQGLNTKMIQIAAAVFKIPHEKINVIEMATDKTANAFPTASSIGTDVCGLAKACEKLLEGIQPHIDQHEGDFVKALMSAWIAKVPLQANETVKVEREAHNMPPRELTYFTTGAACVLVEVDCATGEHKLKLVDIIMDLGDSINPAIDIGQIEGAFMQGYGLMTSEEIETDCNDQITNATVSGYKIPTVHMVPERFRVKLLENGKNYPGQIYRSKGIGEPPLLTATAVHSAIRMAIDSYRGKVDFQRLDSPLTAKRILNACQGNLFPSFTSIHSSFFTHSIDEMLYFVALLLIFFLFYGRSFVYKWKSFKRRKRMAALIPGDDGIPLFGNLFELGRNSETMPQSILERAKKARDQLNGEIIKMWVMHQCVFLPFTGEMMQSIIESTEEINKGEDYDILEPWLGRGLLLSGGDKWRARRKLLAPTFHFTMFSGYIDIMNRHTKILLDVLENQSRKEFDIYPFMKRCTLDVICDTAMGKDLDSLHHPEQPYVKAISNIMRLGMKASMQPHLWSRLGKWLTGWQKEHDNSVKIAQDFTNEVIAERMDYLSRGEVDSNRKALLDMLISEKEQSNLSMEDIREEVDTFMFAGHDTTSATLGWTIWCLSHHPDMQQKAYDEMKEIFGDDIDRDCTKDDISRMNYLDRCIKEAMRIFSPVPFAIRQLGQDLQMGPYLLPCGSSLAIAPYLVHRNERIYPNPEIFDPDRFLPENCNSRHPYDYIPFSAGPRNCIGQKFAMYQLKIVVSSILRRFKLKSDRDFVSISKLAEVVLKSGEGINVVIENR</sequence>
<dbReference type="InterPro" id="IPR001041">
    <property type="entry name" value="2Fe-2S_ferredoxin-type"/>
</dbReference>
<evidence type="ECO:0000256" key="6">
    <source>
        <dbReference type="ARBA" id="ARBA00022714"/>
    </source>
</evidence>
<dbReference type="Pfam" id="PF00941">
    <property type="entry name" value="FAD_binding_5"/>
    <property type="match status" value="1"/>
</dbReference>
<evidence type="ECO:0000256" key="5">
    <source>
        <dbReference type="ARBA" id="ARBA00022505"/>
    </source>
</evidence>
<evidence type="ECO:0000256" key="2">
    <source>
        <dbReference type="ARBA" id="ARBA00001974"/>
    </source>
</evidence>
<dbReference type="InterPro" id="IPR046867">
    <property type="entry name" value="AldOxase/xan_DH_MoCoBD2"/>
</dbReference>
<dbReference type="InterPro" id="IPR017972">
    <property type="entry name" value="Cyt_P450_CS"/>
</dbReference>
<keyword evidence="10" id="KW-0411">Iron-sulfur</keyword>
<dbReference type="GO" id="GO:0016705">
    <property type="term" value="F:oxidoreductase activity, acting on paired donors, with incorporation or reduction of molecular oxygen"/>
    <property type="evidence" value="ECO:0007669"/>
    <property type="project" value="InterPro"/>
</dbReference>
<dbReference type="Pfam" id="PF01315">
    <property type="entry name" value="Ald_Xan_dh_C"/>
    <property type="match status" value="1"/>
</dbReference>
<dbReference type="SUPFAM" id="SSF56176">
    <property type="entry name" value="FAD-binding/transporter-associated domain-like"/>
    <property type="match status" value="1"/>
</dbReference>
<dbReference type="InterPro" id="IPR006058">
    <property type="entry name" value="2Fe2S_fd_BS"/>
</dbReference>
<evidence type="ECO:0000256" key="10">
    <source>
        <dbReference type="ARBA" id="ARBA00023014"/>
    </source>
</evidence>
<dbReference type="PROSITE" id="PS51085">
    <property type="entry name" value="2FE2S_FER_2"/>
    <property type="match status" value="1"/>
</dbReference>
<dbReference type="SUPFAM" id="SSF54665">
    <property type="entry name" value="CO dehydrogenase molybdoprotein N-domain-like"/>
    <property type="match status" value="1"/>
</dbReference>
<comment type="similarity">
    <text evidence="3">Belongs to the xanthine dehydrogenase family.</text>
</comment>
<dbReference type="InterPro" id="IPR036884">
    <property type="entry name" value="2Fe-2S-bd_dom_sf"/>
</dbReference>
<accession>A0A2A6CJU3</accession>
<dbReference type="InterPro" id="IPR016208">
    <property type="entry name" value="Ald_Oxase/xanthine_DH-like"/>
</dbReference>
<reference evidence="15" key="1">
    <citation type="journal article" date="2008" name="Nat. Genet.">
        <title>The Pristionchus pacificus genome provides a unique perspective on nematode lifestyle and parasitism.</title>
        <authorList>
            <person name="Dieterich C."/>
            <person name="Clifton S.W."/>
            <person name="Schuster L.N."/>
            <person name="Chinwalla A."/>
            <person name="Delehaunty K."/>
            <person name="Dinkelacker I."/>
            <person name="Fulton L."/>
            <person name="Fulton R."/>
            <person name="Godfrey J."/>
            <person name="Minx P."/>
            <person name="Mitreva M."/>
            <person name="Roeseler W."/>
            <person name="Tian H."/>
            <person name="Witte H."/>
            <person name="Yang S.P."/>
            <person name="Wilson R.K."/>
            <person name="Sommer R.J."/>
        </authorList>
    </citation>
    <scope>NUCLEOTIDE SEQUENCE [LARGE SCALE GENOMIC DNA]</scope>
    <source>
        <strain evidence="15">PS312</strain>
    </source>
</reference>
<comment type="similarity">
    <text evidence="4">Belongs to the cytochrome P450 family.</text>
</comment>
<dbReference type="InterPro" id="IPR002401">
    <property type="entry name" value="Cyt_P450_E_grp-I"/>
</dbReference>
<organism evidence="14 15">
    <name type="scientific">Pristionchus pacificus</name>
    <name type="common">Parasitic nematode worm</name>
    <dbReference type="NCBI Taxonomy" id="54126"/>
    <lineage>
        <taxon>Eukaryota</taxon>
        <taxon>Metazoa</taxon>
        <taxon>Ecdysozoa</taxon>
        <taxon>Nematoda</taxon>
        <taxon>Chromadorea</taxon>
        <taxon>Rhabditida</taxon>
        <taxon>Rhabditina</taxon>
        <taxon>Diplogasteromorpha</taxon>
        <taxon>Diplogasteroidea</taxon>
        <taxon>Neodiplogasteridae</taxon>
        <taxon>Pristionchus</taxon>
    </lineage>
</organism>
<dbReference type="Pfam" id="PF02738">
    <property type="entry name" value="MoCoBD_1"/>
    <property type="match status" value="1"/>
</dbReference>
<dbReference type="InterPro" id="IPR002888">
    <property type="entry name" value="2Fe-2S-bd"/>
</dbReference>
<evidence type="ECO:0000256" key="8">
    <source>
        <dbReference type="ARBA" id="ARBA00023002"/>
    </source>
</evidence>
<keyword evidence="11" id="KW-0503">Monooxygenase</keyword>
<gene>
    <name evidence="14" type="primary">WBGene00093702</name>
</gene>
<dbReference type="InterPro" id="IPR000674">
    <property type="entry name" value="Ald_Oxase/Xan_DH_a/b"/>
</dbReference>
<dbReference type="InterPro" id="IPR016167">
    <property type="entry name" value="FAD-bd_PCMH_sub1"/>
</dbReference>
<dbReference type="SMART" id="SM01008">
    <property type="entry name" value="Ald_Xan_dh_C"/>
    <property type="match status" value="1"/>
</dbReference>
<dbReference type="GO" id="GO:0016491">
    <property type="term" value="F:oxidoreductase activity"/>
    <property type="evidence" value="ECO:0000318"/>
    <property type="project" value="GO_Central"/>
</dbReference>
<keyword evidence="15" id="KW-1185">Reference proteome</keyword>
<dbReference type="FunFam" id="1.10.150.120:FF:000008">
    <property type="entry name" value="Probable aldehyde oxidase gad-3"/>
    <property type="match status" value="1"/>
</dbReference>